<keyword evidence="7" id="KW-1185">Reference proteome</keyword>
<name>A0A291W3Z5_9ACTN</name>
<dbReference type="SUPFAM" id="SSF52540">
    <property type="entry name" value="P-loop containing nucleoside triphosphate hydrolases"/>
    <property type="match status" value="1"/>
</dbReference>
<dbReference type="SMART" id="SM00382">
    <property type="entry name" value="AAA"/>
    <property type="match status" value="1"/>
</dbReference>
<feature type="domain" description="ABC transporter" evidence="5">
    <location>
        <begin position="3"/>
        <end position="232"/>
    </location>
</feature>
<dbReference type="AlphaFoldDB" id="A0A291W3Z5"/>
<dbReference type="GO" id="GO:0016887">
    <property type="term" value="F:ATP hydrolysis activity"/>
    <property type="evidence" value="ECO:0007669"/>
    <property type="project" value="InterPro"/>
</dbReference>
<dbReference type="Gene3D" id="3.40.50.300">
    <property type="entry name" value="P-loop containing nucleotide triphosphate hydrolases"/>
    <property type="match status" value="1"/>
</dbReference>
<geneLocation type="plasmid" evidence="7">
    <name>pmdjk44.2</name>
</geneLocation>
<evidence type="ECO:0000313" key="6">
    <source>
        <dbReference type="EMBL" id="ATM24845.1"/>
    </source>
</evidence>
<protein>
    <submittedName>
        <fullName evidence="6">ABC transporter</fullName>
    </submittedName>
</protein>
<dbReference type="KEGG" id="salf:SMD44_p20062"/>
<comment type="similarity">
    <text evidence="1">Belongs to the ABC transporter superfamily.</text>
</comment>
<dbReference type="PANTHER" id="PTHR43335:SF2">
    <property type="entry name" value="ABC TRANSPORTER, ATP-BINDING PROTEIN"/>
    <property type="match status" value="1"/>
</dbReference>
<evidence type="ECO:0000256" key="4">
    <source>
        <dbReference type="ARBA" id="ARBA00022840"/>
    </source>
</evidence>
<dbReference type="InterPro" id="IPR027417">
    <property type="entry name" value="P-loop_NTPase"/>
</dbReference>
<evidence type="ECO:0000259" key="5">
    <source>
        <dbReference type="PROSITE" id="PS50893"/>
    </source>
</evidence>
<keyword evidence="6" id="KW-0614">Plasmid</keyword>
<evidence type="ECO:0000256" key="1">
    <source>
        <dbReference type="ARBA" id="ARBA00005417"/>
    </source>
</evidence>
<proteinExistence type="inferred from homology"/>
<dbReference type="InterPro" id="IPR003593">
    <property type="entry name" value="AAA+_ATPase"/>
</dbReference>
<evidence type="ECO:0000313" key="7">
    <source>
        <dbReference type="Proteomes" id="UP000195880"/>
    </source>
</evidence>
<organism evidence="6 7">
    <name type="scientific">Streptomyces alboflavus</name>
    <dbReference type="NCBI Taxonomy" id="67267"/>
    <lineage>
        <taxon>Bacteria</taxon>
        <taxon>Bacillati</taxon>
        <taxon>Actinomycetota</taxon>
        <taxon>Actinomycetes</taxon>
        <taxon>Kitasatosporales</taxon>
        <taxon>Streptomycetaceae</taxon>
        <taxon>Streptomyces</taxon>
    </lineage>
</organism>
<dbReference type="RefSeq" id="WP_100112650.1">
    <property type="nucleotide sequence ID" value="NZ_CP023977.1"/>
</dbReference>
<dbReference type="Pfam" id="PF00005">
    <property type="entry name" value="ABC_tran"/>
    <property type="match status" value="1"/>
</dbReference>
<keyword evidence="4" id="KW-0067">ATP-binding</keyword>
<dbReference type="Proteomes" id="UP000195880">
    <property type="component" value="Plasmid pMDJK44.2"/>
</dbReference>
<keyword evidence="2" id="KW-0813">Transport</keyword>
<dbReference type="InterPro" id="IPR003439">
    <property type="entry name" value="ABC_transporter-like_ATP-bd"/>
</dbReference>
<keyword evidence="3" id="KW-0547">Nucleotide-binding</keyword>
<evidence type="ECO:0000256" key="3">
    <source>
        <dbReference type="ARBA" id="ARBA00022741"/>
    </source>
</evidence>
<dbReference type="EMBL" id="CP023977">
    <property type="protein sequence ID" value="ATM24845.1"/>
    <property type="molecule type" value="Genomic_DNA"/>
</dbReference>
<sequence>MPIQLQECTFAYGRKKPTVLSQLTYTVPDGFTVLLGPNGAGKSTLLKLAAGVTRPTAGRVSLGRLASHTREYRQRVAWMPQAITAMTGLTAREQVAYSGWLKGMNRADAWTAAHTALSRVELADREDVKTKHLSGGQLRRVGVASALVHNATVLLLDEPTAGMDPTQRRVFRDLILTLATADVRVLMSTHDVGDLAEEATHVTVLTDGRIMFTGSTSDFLAHAPNDTAQGRRAETAYTEVAAQPSTVTQDTLGTD</sequence>
<dbReference type="PANTHER" id="PTHR43335">
    <property type="entry name" value="ABC TRANSPORTER, ATP-BINDING PROTEIN"/>
    <property type="match status" value="1"/>
</dbReference>
<dbReference type="OrthoDB" id="9804819at2"/>
<dbReference type="InterPro" id="IPR017871">
    <property type="entry name" value="ABC_transporter-like_CS"/>
</dbReference>
<evidence type="ECO:0000256" key="2">
    <source>
        <dbReference type="ARBA" id="ARBA00022448"/>
    </source>
</evidence>
<dbReference type="PROSITE" id="PS00211">
    <property type="entry name" value="ABC_TRANSPORTER_1"/>
    <property type="match status" value="1"/>
</dbReference>
<dbReference type="STRING" id="67267.GCA_000716675_04202"/>
<reference evidence="6 7" key="1">
    <citation type="submission" date="2017-10" db="EMBL/GenBank/DDBJ databases">
        <title>Streptomyces alboflavus Genome sequencing and assembly.</title>
        <authorList>
            <person name="Wang Y."/>
            <person name="Du B."/>
            <person name="Ding Y."/>
            <person name="Liu H."/>
            <person name="Hou Q."/>
            <person name="Liu K."/>
            <person name="Wang C."/>
            <person name="Yao L."/>
        </authorList>
    </citation>
    <scope>NUCLEOTIDE SEQUENCE [LARGE SCALE GENOMIC DNA]</scope>
    <source>
        <strain evidence="6 7">MDJK44</strain>
        <plasmid evidence="7">Plasmid pmdjk44.2</plasmid>
    </source>
</reference>
<accession>A0A291W3Z5</accession>
<gene>
    <name evidence="6" type="ORF">SMD44_p20062</name>
</gene>
<dbReference type="GO" id="GO:0005524">
    <property type="term" value="F:ATP binding"/>
    <property type="evidence" value="ECO:0007669"/>
    <property type="project" value="UniProtKB-KW"/>
</dbReference>
<dbReference type="PROSITE" id="PS50893">
    <property type="entry name" value="ABC_TRANSPORTER_2"/>
    <property type="match status" value="1"/>
</dbReference>